<evidence type="ECO:0000313" key="3">
    <source>
        <dbReference type="Proteomes" id="UP000681340"/>
    </source>
</evidence>
<proteinExistence type="predicted"/>
<sequence>MPGPLLRRSGMSDQIRLSAVTLDCPDPRALAEFYAAVIGGTVTCRDTQWATVQGPNGRIDFQRVPGYTPPAWPDPASSIMMHLDFLVTDRATTEARVLAAGATKYDFQPNSGQCFVYADPAGHPFCLTTWDGLMP</sequence>
<dbReference type="InterPro" id="IPR037523">
    <property type="entry name" value="VOC_core"/>
</dbReference>
<reference evidence="2" key="1">
    <citation type="submission" date="2021-03" db="EMBL/GenBank/DDBJ databases">
        <title>Whole genome shotgun sequence of Actinoplanes auranticolor NBRC 12245.</title>
        <authorList>
            <person name="Komaki H."/>
            <person name="Tamura T."/>
        </authorList>
    </citation>
    <scope>NUCLEOTIDE SEQUENCE</scope>
    <source>
        <strain evidence="2">NBRC 12245</strain>
    </source>
</reference>
<comment type="caution">
    <text evidence="2">The sequence shown here is derived from an EMBL/GenBank/DDBJ whole genome shotgun (WGS) entry which is preliminary data.</text>
</comment>
<dbReference type="PANTHER" id="PTHR35908">
    <property type="entry name" value="HYPOTHETICAL FUSION PROTEIN"/>
    <property type="match status" value="1"/>
</dbReference>
<evidence type="ECO:0000313" key="2">
    <source>
        <dbReference type="EMBL" id="GIM64555.1"/>
    </source>
</evidence>
<gene>
    <name evidence="2" type="ORF">Aau02nite_11140</name>
</gene>
<dbReference type="EMBL" id="BOQL01000013">
    <property type="protein sequence ID" value="GIM64555.1"/>
    <property type="molecule type" value="Genomic_DNA"/>
</dbReference>
<dbReference type="SUPFAM" id="SSF54593">
    <property type="entry name" value="Glyoxalase/Bleomycin resistance protein/Dihydroxybiphenyl dioxygenase"/>
    <property type="match status" value="1"/>
</dbReference>
<dbReference type="InterPro" id="IPR029068">
    <property type="entry name" value="Glyas_Bleomycin-R_OHBP_Dase"/>
</dbReference>
<dbReference type="PROSITE" id="PS51819">
    <property type="entry name" value="VOC"/>
    <property type="match status" value="1"/>
</dbReference>
<dbReference type="CDD" id="cd06587">
    <property type="entry name" value="VOC"/>
    <property type="match status" value="1"/>
</dbReference>
<dbReference type="Gene3D" id="3.10.180.10">
    <property type="entry name" value="2,3-Dihydroxybiphenyl 1,2-Dioxygenase, domain 1"/>
    <property type="match status" value="1"/>
</dbReference>
<dbReference type="InterPro" id="IPR041581">
    <property type="entry name" value="Glyoxalase_6"/>
</dbReference>
<organism evidence="2 3">
    <name type="scientific">Actinoplanes auranticolor</name>
    <dbReference type="NCBI Taxonomy" id="47988"/>
    <lineage>
        <taxon>Bacteria</taxon>
        <taxon>Bacillati</taxon>
        <taxon>Actinomycetota</taxon>
        <taxon>Actinomycetes</taxon>
        <taxon>Micromonosporales</taxon>
        <taxon>Micromonosporaceae</taxon>
        <taxon>Actinoplanes</taxon>
    </lineage>
</organism>
<dbReference type="AlphaFoldDB" id="A0A919VGU7"/>
<evidence type="ECO:0000259" key="1">
    <source>
        <dbReference type="PROSITE" id="PS51819"/>
    </source>
</evidence>
<dbReference type="Proteomes" id="UP000681340">
    <property type="component" value="Unassembled WGS sequence"/>
</dbReference>
<dbReference type="Pfam" id="PF18029">
    <property type="entry name" value="Glyoxalase_6"/>
    <property type="match status" value="1"/>
</dbReference>
<protein>
    <recommendedName>
        <fullName evidence="1">VOC domain-containing protein</fullName>
    </recommendedName>
</protein>
<dbReference type="PANTHER" id="PTHR35908:SF1">
    <property type="entry name" value="CONSERVED PROTEIN"/>
    <property type="match status" value="1"/>
</dbReference>
<accession>A0A919VGU7</accession>
<name>A0A919VGU7_9ACTN</name>
<keyword evidence="3" id="KW-1185">Reference proteome</keyword>
<feature type="domain" description="VOC" evidence="1">
    <location>
        <begin position="16"/>
        <end position="130"/>
    </location>
</feature>